<reference evidence="8 9" key="1">
    <citation type="submission" date="2018-11" db="EMBL/GenBank/DDBJ databases">
        <authorList>
            <consortium name="Pathogen Informatics"/>
        </authorList>
    </citation>
    <scope>NUCLEOTIDE SEQUENCE [LARGE SCALE GENOMIC DNA]</scope>
</reference>
<dbReference type="Proteomes" id="UP000274756">
    <property type="component" value="Unassembled WGS sequence"/>
</dbReference>
<dbReference type="GO" id="GO:0010485">
    <property type="term" value="F:histone H4 acetyltransferase activity"/>
    <property type="evidence" value="ECO:0007669"/>
    <property type="project" value="InterPro"/>
</dbReference>
<evidence type="ECO:0000256" key="7">
    <source>
        <dbReference type="SAM" id="Phobius"/>
    </source>
</evidence>
<evidence type="ECO:0000313" key="8">
    <source>
        <dbReference type="EMBL" id="VDN54435.1"/>
    </source>
</evidence>
<keyword evidence="7" id="KW-0472">Membrane</keyword>
<name>A0A3P7PI01_DRAME</name>
<dbReference type="AlphaFoldDB" id="A0A3P7PI01"/>
<dbReference type="InterPro" id="IPR039949">
    <property type="entry name" value="NAA40"/>
</dbReference>
<protein>
    <submittedName>
        <fullName evidence="8">Uncharacterized protein</fullName>
    </submittedName>
</protein>
<evidence type="ECO:0000256" key="5">
    <source>
        <dbReference type="ARBA" id="ARBA00023242"/>
    </source>
</evidence>
<evidence type="ECO:0000256" key="6">
    <source>
        <dbReference type="ARBA" id="ARBA00023315"/>
    </source>
</evidence>
<evidence type="ECO:0000313" key="9">
    <source>
        <dbReference type="Proteomes" id="UP000274756"/>
    </source>
</evidence>
<dbReference type="GO" id="GO:0043998">
    <property type="term" value="F:histone H2A acetyltransferase activity"/>
    <property type="evidence" value="ECO:0007669"/>
    <property type="project" value="InterPro"/>
</dbReference>
<evidence type="ECO:0000256" key="2">
    <source>
        <dbReference type="ARBA" id="ARBA00004496"/>
    </source>
</evidence>
<dbReference type="EMBL" id="UYYG01001150">
    <property type="protein sequence ID" value="VDN54435.1"/>
    <property type="molecule type" value="Genomic_DNA"/>
</dbReference>
<dbReference type="GO" id="GO:0005737">
    <property type="term" value="C:cytoplasm"/>
    <property type="evidence" value="ECO:0007669"/>
    <property type="project" value="UniProtKB-SubCell"/>
</dbReference>
<keyword evidence="7" id="KW-1133">Transmembrane helix</keyword>
<keyword evidence="3" id="KW-0963">Cytoplasm</keyword>
<keyword evidence="7" id="KW-0812">Transmembrane</keyword>
<organism evidence="8 9">
    <name type="scientific">Dracunculus medinensis</name>
    <name type="common">Guinea worm</name>
    <dbReference type="NCBI Taxonomy" id="318479"/>
    <lineage>
        <taxon>Eukaryota</taxon>
        <taxon>Metazoa</taxon>
        <taxon>Ecdysozoa</taxon>
        <taxon>Nematoda</taxon>
        <taxon>Chromadorea</taxon>
        <taxon>Rhabditida</taxon>
        <taxon>Spirurina</taxon>
        <taxon>Dracunculoidea</taxon>
        <taxon>Dracunculidae</taxon>
        <taxon>Dracunculus</taxon>
    </lineage>
</organism>
<comment type="subcellular location">
    <subcellularLocation>
        <location evidence="2">Cytoplasm</location>
    </subcellularLocation>
    <subcellularLocation>
        <location evidence="1">Nucleus</location>
    </subcellularLocation>
</comment>
<dbReference type="PANTHER" id="PTHR20531">
    <property type="entry name" value="N-ALPHA-ACETYLTRANSFERASE 40"/>
    <property type="match status" value="1"/>
</dbReference>
<dbReference type="Gene3D" id="3.40.630.30">
    <property type="match status" value="2"/>
</dbReference>
<dbReference type="PANTHER" id="PTHR20531:SF1">
    <property type="entry name" value="N-ALPHA-ACETYLTRANSFERASE 40"/>
    <property type="match status" value="1"/>
</dbReference>
<proteinExistence type="predicted"/>
<gene>
    <name evidence="8" type="ORF">DME_LOCUS4408</name>
</gene>
<keyword evidence="5" id="KW-0539">Nucleus</keyword>
<keyword evidence="9" id="KW-1185">Reference proteome</keyword>
<feature type="transmembrane region" description="Helical" evidence="7">
    <location>
        <begin position="73"/>
        <end position="93"/>
    </location>
</feature>
<accession>A0A3P7PI01</accession>
<dbReference type="GO" id="GO:0005634">
    <property type="term" value="C:nucleus"/>
    <property type="evidence" value="ECO:0007669"/>
    <property type="project" value="UniProtKB-SubCell"/>
</dbReference>
<dbReference type="OrthoDB" id="424551at2759"/>
<evidence type="ECO:0000256" key="4">
    <source>
        <dbReference type="ARBA" id="ARBA00022679"/>
    </source>
</evidence>
<evidence type="ECO:0000256" key="3">
    <source>
        <dbReference type="ARBA" id="ARBA00022490"/>
    </source>
</evidence>
<evidence type="ECO:0000256" key="1">
    <source>
        <dbReference type="ARBA" id="ARBA00004123"/>
    </source>
</evidence>
<dbReference type="GO" id="GO:1990189">
    <property type="term" value="F:protein N-terminal-serine acetyltransferase activity"/>
    <property type="evidence" value="ECO:0007669"/>
    <property type="project" value="TreeGrafter"/>
</dbReference>
<keyword evidence="4" id="KW-0808">Transferase</keyword>
<sequence>MALASSGKLSENDFELIIDLFEHNMKHLYQRSNWGFDKTAKRVELENPLARLVFFKLHKKICMPYISIFMQHYIIVALWLHLIFFPFLIFYWLKTLYFRTSMNKIMATVFNFNQQSLSFFFKHNFIVDAYSPDDDSDYLILSRSI</sequence>
<dbReference type="STRING" id="318479.A0A3P7PI01"/>
<keyword evidence="6" id="KW-0012">Acyltransferase</keyword>